<name>A0A898KA68_9CAUD</name>
<evidence type="ECO:0000256" key="3">
    <source>
        <dbReference type="SAM" id="Phobius"/>
    </source>
</evidence>
<feature type="region of interest" description="Disordered" evidence="2">
    <location>
        <begin position="203"/>
        <end position="222"/>
    </location>
</feature>
<feature type="coiled-coil region" evidence="1">
    <location>
        <begin position="675"/>
        <end position="706"/>
    </location>
</feature>
<dbReference type="EMBL" id="MW544066">
    <property type="protein sequence ID" value="QSJ04057.1"/>
    <property type="molecule type" value="Genomic_DNA"/>
</dbReference>
<keyword evidence="3" id="KW-0812">Transmembrane</keyword>
<feature type="transmembrane region" description="Helical" evidence="3">
    <location>
        <begin position="624"/>
        <end position="643"/>
    </location>
</feature>
<sequence length="773" mass="84434">MGLFSRKKIISVSSVTVNMAGDEQINYLRKTINTAITGGADIATTLNQAYLTGMGIQIKQAYRYGRDYYALGLPDGSIFFGTPNNEEIIAILTAIEGKEVVLTMADYGAPDLSYWIEEYLTNTYHWDTDHGGIGNPPSGVLPDASINYTIDNNGLVTITMTNPGDTAPTFTEDVSFSVDYDAQYYHVIYRVKTPGTPTVTTVTRDTEPGDEEGTVTTSTTDNNFGEFTITDTTVVTTIDTVNNKTTIETTVVVSTLSGKKYWMYAAGTGTYPELDSILTEVVRDSAYYPVVPLRVNNKDLTDPANVSPDQFSTSKKLMRKLKLNFLDLGERINENPDVGDIDHAFFVMGISLNSQYESSMDYLHEFFKYLAQVSPSDKEAYVTWYNENVDEDGNINELTPKPPVNKLYLRQKPYDISIAYQYSDMVVKSGSIGPVGTVTRTSGPASAINVVNQFDVSTELTADVTVITFRKQISETQYEEVETCGLQHVNNVYRGHSVDISGEKSLNDPDTEGFLIPLCVNVTDAQQLVARTQMTFDCLHLVVNSYEVTKAKWYQTGIFKVVTIVVAVVIAVYSGGALAAGVQAAAAAAAAAGTSVALAVAIYIVTQVAIGVAISYGVSIASRYINANILLIAGVALMAYGLYSQYTTYGSSSTEGLPYAHEAMSLSSAVLKGTNQGFQKQIQDAVAEMRRNEETYERQMKEVKDAMDLLGNTNPNVDIDALINAAFFNLFESPNDFLTRTLNTNPGIDSIAMISGYVDSTLSLPNDLSMRRV</sequence>
<dbReference type="KEGG" id="vg:65133695"/>
<dbReference type="Proteomes" id="UP000662760">
    <property type="component" value="Segment"/>
</dbReference>
<keyword evidence="3" id="KW-1133">Transmembrane helix</keyword>
<feature type="transmembrane region" description="Helical" evidence="3">
    <location>
        <begin position="558"/>
        <end position="580"/>
    </location>
</feature>
<evidence type="ECO:0000313" key="5">
    <source>
        <dbReference type="Proteomes" id="UP000662760"/>
    </source>
</evidence>
<dbReference type="RefSeq" id="YP_010115091.1">
    <property type="nucleotide sequence ID" value="NC_055921.1"/>
</dbReference>
<dbReference type="GeneID" id="65133695"/>
<evidence type="ECO:0000313" key="4">
    <source>
        <dbReference type="EMBL" id="QSJ04057.1"/>
    </source>
</evidence>
<keyword evidence="1" id="KW-0175">Coiled coil</keyword>
<evidence type="ECO:0000256" key="1">
    <source>
        <dbReference type="SAM" id="Coils"/>
    </source>
</evidence>
<feature type="transmembrane region" description="Helical" evidence="3">
    <location>
        <begin position="586"/>
        <end position="612"/>
    </location>
</feature>
<accession>A0A898KA68</accession>
<keyword evidence="3" id="KW-0472">Membrane</keyword>
<organism evidence="4 5">
    <name type="scientific">Salmonella phage vB_SalP_TR2</name>
    <dbReference type="NCBI Taxonomy" id="2812854"/>
    <lineage>
        <taxon>Viruses</taxon>
        <taxon>Duplodnaviria</taxon>
        <taxon>Heunggongvirae</taxon>
        <taxon>Uroviricota</taxon>
        <taxon>Caudoviricetes</taxon>
        <taxon>Schitoviridae</taxon>
        <taxon>Triduovirus</taxon>
        <taxon>Triduovirus Tr2</taxon>
    </lineage>
</organism>
<protein>
    <recommendedName>
        <fullName evidence="6">TMhelix containing protein</fullName>
    </recommendedName>
</protein>
<evidence type="ECO:0008006" key="6">
    <source>
        <dbReference type="Google" id="ProtNLM"/>
    </source>
</evidence>
<keyword evidence="5" id="KW-1185">Reference proteome</keyword>
<reference evidence="4" key="1">
    <citation type="submission" date="2021-01" db="EMBL/GenBank/DDBJ databases">
        <authorList>
            <person name="Shang Y."/>
        </authorList>
    </citation>
    <scope>NUCLEOTIDE SEQUENCE</scope>
</reference>
<proteinExistence type="predicted"/>
<evidence type="ECO:0000256" key="2">
    <source>
        <dbReference type="SAM" id="MobiDB-lite"/>
    </source>
</evidence>